<feature type="signal peptide" evidence="2">
    <location>
        <begin position="1"/>
        <end position="21"/>
    </location>
</feature>
<accession>A0ABY5MQT2</accession>
<feature type="chain" id="PRO_5047154739" description="DUF4124 domain-containing protein" evidence="2">
    <location>
        <begin position="22"/>
        <end position="105"/>
    </location>
</feature>
<evidence type="ECO:0008006" key="5">
    <source>
        <dbReference type="Google" id="ProtNLM"/>
    </source>
</evidence>
<name>A0ABY5MQT2_9HYPH</name>
<sequence>MTYNRLILATLAAAVSLAAFAPTSAGAVTMRKCPDGTMVADSERCPKGKILHGSKAGQMQLGAASLAAPGGQGASAGQAPKPGDSTKKWRDYINGNKKPPVRPKS</sequence>
<organism evidence="3 4">
    <name type="scientific">Nitratireductor thuwali</name>
    <dbReference type="NCBI Taxonomy" id="2267699"/>
    <lineage>
        <taxon>Bacteria</taxon>
        <taxon>Pseudomonadati</taxon>
        <taxon>Pseudomonadota</taxon>
        <taxon>Alphaproteobacteria</taxon>
        <taxon>Hyphomicrobiales</taxon>
        <taxon>Phyllobacteriaceae</taxon>
        <taxon>Nitratireductor</taxon>
    </lineage>
</organism>
<dbReference type="EMBL" id="CP030941">
    <property type="protein sequence ID" value="UUP19551.1"/>
    <property type="molecule type" value="Genomic_DNA"/>
</dbReference>
<dbReference type="Proteomes" id="UP001342418">
    <property type="component" value="Chromosome"/>
</dbReference>
<evidence type="ECO:0000256" key="1">
    <source>
        <dbReference type="SAM" id="MobiDB-lite"/>
    </source>
</evidence>
<protein>
    <recommendedName>
        <fullName evidence="5">DUF4124 domain-containing protein</fullName>
    </recommendedName>
</protein>
<evidence type="ECO:0000256" key="2">
    <source>
        <dbReference type="SAM" id="SignalP"/>
    </source>
</evidence>
<evidence type="ECO:0000313" key="4">
    <source>
        <dbReference type="Proteomes" id="UP001342418"/>
    </source>
</evidence>
<gene>
    <name evidence="3" type="ORF">NTH_04056</name>
</gene>
<feature type="region of interest" description="Disordered" evidence="1">
    <location>
        <begin position="61"/>
        <end position="105"/>
    </location>
</feature>
<reference evidence="3 4" key="1">
    <citation type="submission" date="2018-07" db="EMBL/GenBank/DDBJ databases">
        <title>Genome sequence of Nitratireductor thuwali#1536.</title>
        <authorList>
            <person name="Michoud G."/>
            <person name="Merlino G."/>
            <person name="Sefrji F.O."/>
            <person name="Daffonchio D."/>
        </authorList>
    </citation>
    <scope>NUCLEOTIDE SEQUENCE [LARGE SCALE GENOMIC DNA]</scope>
    <source>
        <strain evidence="4">Nit1536</strain>
    </source>
</reference>
<keyword evidence="2" id="KW-0732">Signal</keyword>
<proteinExistence type="predicted"/>
<feature type="compositionally biased region" description="Low complexity" evidence="1">
    <location>
        <begin position="61"/>
        <end position="80"/>
    </location>
</feature>
<dbReference type="RefSeq" id="WP_338531693.1">
    <property type="nucleotide sequence ID" value="NZ_CP030941.1"/>
</dbReference>
<keyword evidence="4" id="KW-1185">Reference proteome</keyword>
<evidence type="ECO:0000313" key="3">
    <source>
        <dbReference type="EMBL" id="UUP19551.1"/>
    </source>
</evidence>